<reference evidence="3 4" key="1">
    <citation type="journal article" date="2024" name="bioRxiv">
        <title>A reference genome for Trichogramma kaykai: A tiny desert-dwelling parasitoid wasp with competing sex-ratio distorters.</title>
        <authorList>
            <person name="Culotta J."/>
            <person name="Lindsey A.R."/>
        </authorList>
    </citation>
    <scope>NUCLEOTIDE SEQUENCE [LARGE SCALE GENOMIC DNA]</scope>
    <source>
        <strain evidence="3 4">KSX58</strain>
    </source>
</reference>
<dbReference type="PANTHER" id="PTHR22948:SF77">
    <property type="entry name" value="SERINE_THREONINE-PROTEIN KINASE 31-LIKE ISOFORM X1"/>
    <property type="match status" value="1"/>
</dbReference>
<organism evidence="3 4">
    <name type="scientific">Trichogramma kaykai</name>
    <dbReference type="NCBI Taxonomy" id="54128"/>
    <lineage>
        <taxon>Eukaryota</taxon>
        <taxon>Metazoa</taxon>
        <taxon>Ecdysozoa</taxon>
        <taxon>Arthropoda</taxon>
        <taxon>Hexapoda</taxon>
        <taxon>Insecta</taxon>
        <taxon>Pterygota</taxon>
        <taxon>Neoptera</taxon>
        <taxon>Endopterygota</taxon>
        <taxon>Hymenoptera</taxon>
        <taxon>Apocrita</taxon>
        <taxon>Proctotrupomorpha</taxon>
        <taxon>Chalcidoidea</taxon>
        <taxon>Trichogrammatidae</taxon>
        <taxon>Trichogramma</taxon>
    </lineage>
</organism>
<accession>A0ABD2XGJ4</accession>
<dbReference type="Gene3D" id="3.30.420.610">
    <property type="entry name" value="LOTUS domain-like"/>
    <property type="match status" value="1"/>
</dbReference>
<feature type="region of interest" description="Disordered" evidence="1">
    <location>
        <begin position="839"/>
        <end position="863"/>
    </location>
</feature>
<dbReference type="SUPFAM" id="SSF63748">
    <property type="entry name" value="Tudor/PWWP/MBT"/>
    <property type="match status" value="3"/>
</dbReference>
<dbReference type="GO" id="GO:0005737">
    <property type="term" value="C:cytoplasm"/>
    <property type="evidence" value="ECO:0007669"/>
    <property type="project" value="UniProtKB-ARBA"/>
</dbReference>
<dbReference type="Pfam" id="PF00567">
    <property type="entry name" value="TUDOR"/>
    <property type="match status" value="3"/>
</dbReference>
<dbReference type="InterPro" id="IPR041966">
    <property type="entry name" value="LOTUS-like"/>
</dbReference>
<proteinExistence type="predicted"/>
<feature type="domain" description="Tudor" evidence="2">
    <location>
        <begin position="923"/>
        <end position="981"/>
    </location>
</feature>
<name>A0ABD2XGJ4_9HYME</name>
<feature type="region of interest" description="Disordered" evidence="1">
    <location>
        <begin position="250"/>
        <end position="274"/>
    </location>
</feature>
<evidence type="ECO:0000313" key="4">
    <source>
        <dbReference type="Proteomes" id="UP001627154"/>
    </source>
</evidence>
<feature type="compositionally biased region" description="Low complexity" evidence="1">
    <location>
        <begin position="842"/>
        <end position="853"/>
    </location>
</feature>
<feature type="compositionally biased region" description="Polar residues" evidence="1">
    <location>
        <begin position="262"/>
        <end position="274"/>
    </location>
</feature>
<dbReference type="CDD" id="cd20379">
    <property type="entry name" value="Tudor_dTUD-like"/>
    <property type="match status" value="2"/>
</dbReference>
<dbReference type="Gene3D" id="3.30.160.20">
    <property type="match status" value="1"/>
</dbReference>
<dbReference type="PROSITE" id="PS50304">
    <property type="entry name" value="TUDOR"/>
    <property type="match status" value="1"/>
</dbReference>
<protein>
    <recommendedName>
        <fullName evidence="2">Tudor domain-containing protein</fullName>
    </recommendedName>
</protein>
<dbReference type="PANTHER" id="PTHR22948">
    <property type="entry name" value="TUDOR DOMAIN CONTAINING PROTEIN"/>
    <property type="match status" value="1"/>
</dbReference>
<evidence type="ECO:0000313" key="3">
    <source>
        <dbReference type="EMBL" id="KAL3403993.1"/>
    </source>
</evidence>
<dbReference type="Gene3D" id="2.40.50.90">
    <property type="match status" value="3"/>
</dbReference>
<dbReference type="SUPFAM" id="SSF54768">
    <property type="entry name" value="dsRNA-binding domain-like"/>
    <property type="match status" value="1"/>
</dbReference>
<evidence type="ECO:0000259" key="2">
    <source>
        <dbReference type="PROSITE" id="PS50304"/>
    </source>
</evidence>
<dbReference type="InterPro" id="IPR050621">
    <property type="entry name" value="Tudor_domain_containing"/>
</dbReference>
<dbReference type="AlphaFoldDB" id="A0ABD2XGJ4"/>
<gene>
    <name evidence="3" type="ORF">TKK_003385</name>
</gene>
<dbReference type="InterPro" id="IPR035437">
    <property type="entry name" value="SNase_OB-fold_sf"/>
</dbReference>
<dbReference type="Gene3D" id="2.30.30.140">
    <property type="match status" value="3"/>
</dbReference>
<dbReference type="SMART" id="SM00333">
    <property type="entry name" value="TUDOR"/>
    <property type="match status" value="3"/>
</dbReference>
<feature type="compositionally biased region" description="Low complexity" evidence="1">
    <location>
        <begin position="132"/>
        <end position="159"/>
    </location>
</feature>
<keyword evidence="4" id="KW-1185">Reference proteome</keyword>
<dbReference type="CDD" id="cd09972">
    <property type="entry name" value="LOTUS_TDRD_OSKAR"/>
    <property type="match status" value="1"/>
</dbReference>
<feature type="region of interest" description="Disordered" evidence="1">
    <location>
        <begin position="90"/>
        <end position="229"/>
    </location>
</feature>
<comment type="caution">
    <text evidence="3">The sequence shown here is derived from an EMBL/GenBank/DDBJ whole genome shotgun (WGS) entry which is preliminary data.</text>
</comment>
<dbReference type="Proteomes" id="UP001627154">
    <property type="component" value="Unassembled WGS sequence"/>
</dbReference>
<feature type="compositionally biased region" description="Polar residues" evidence="1">
    <location>
        <begin position="171"/>
        <end position="189"/>
    </location>
</feature>
<dbReference type="EMBL" id="JBJJXI010000027">
    <property type="protein sequence ID" value="KAL3403993.1"/>
    <property type="molecule type" value="Genomic_DNA"/>
</dbReference>
<evidence type="ECO:0000256" key="1">
    <source>
        <dbReference type="SAM" id="MobiDB-lite"/>
    </source>
</evidence>
<dbReference type="InterPro" id="IPR002999">
    <property type="entry name" value="Tudor"/>
</dbReference>
<sequence length="1065" mass="120144">MVVTNKDEFANWASIIRSCALTSKTPLTFAEINRDVKMLEGKDIPFQSLGFRTLEDMCREIKNAQVVTHMGKRALRVMATAETAHIMDMVSKQKSKKKKPLRTIPQRFHRPPLMSRRPPGVGQRSNAPYNSYTNRNNYGFNKNYNNSYQSRSQSVSISRNEPHKHPPKFQPFSSLGNQISQNSHQPALKSSTTTSTSTQGKSVHFSPPLSAKSTKSEPDKSAVPASTSVAALPSKISSIQQRLNAVKVSAPTPSPPLMQVSVPESTTQSPVQQRLQVVKEKSSYSLYLDDKIDPRLRLAKYCESKNLKAPVYNDRNTSTGFLASVAVGSSKHSSYPLETKSVEEAQKLAAQAALNAVLKKNDDALAVTSDRSLIISRIADMVDNHPSGVFEHCLSEEYCQKYYETLPTNWVKLVEQAVAVDVGANNMIILSPQNRNNTGVNRQPISRSIHPGLLELPSSEEFYVHIYAVYDTTYISGVIIDEEYSDQIVTLGEDMKLYYDQDKIAPVTVIPNEYYAVYEAEAETWHRVRCLESNPDKNSATIFFIDRGDKDEFPYSRFRTLTSKFCDLPGQAVRIVLKGFENLADCKVTTDVLEDLLVEKDVIVCGAYPCTKFTDKYSQTISAQLYLGEDEKSDLTILLHNKIADPSLLMSLEKTLSQVHIVHVEDKTVFINFIYSGFTILEELMNNITKEISNNPALIVRPTKLKTDEIYIAQSPIDKKWYRVKVTQQFNSDEFEICCIDVGNKCRARRNNLILLDNISSGFILKNFPSQAVQCRLHKVSPIDFNNAMVERLKELAKPTDKFYMKVVDDRTELTVVELYIRTESNYLASLNDTLALEPQISPRDNNNNPNNRPSKDKMPKSILKSPEIPKIGGYIDVHVSMAAHPGSFTVQPLDSAVQLQRMMDELFRVCRSYTGPAVTPFNLELGTMYAAKCEDNRWYRAYACKIISKTMCGVYFCDYGDYRAIDIERLQPLQDQFYELPSQAIKAKIHGIMPHLKGDWLVKDAIRFNELVVSKNLVVLVKSYEENPIPGQSYIGVELIDTSTADDIYISQILIQEGRAEKVE</sequence>